<feature type="non-terminal residue" evidence="1">
    <location>
        <position position="54"/>
    </location>
</feature>
<reference evidence="1" key="1">
    <citation type="submission" date="2021-06" db="EMBL/GenBank/DDBJ databases">
        <authorList>
            <person name="Kallberg Y."/>
            <person name="Tangrot J."/>
            <person name="Rosling A."/>
        </authorList>
    </citation>
    <scope>NUCLEOTIDE SEQUENCE</scope>
    <source>
        <strain evidence="1">MA453B</strain>
    </source>
</reference>
<evidence type="ECO:0000313" key="1">
    <source>
        <dbReference type="EMBL" id="CAG8602258.1"/>
    </source>
</evidence>
<accession>A0A9N9GFC9</accession>
<name>A0A9N9GFC9_9GLOM</name>
<dbReference type="EMBL" id="CAJVPY010003801">
    <property type="protein sequence ID" value="CAG8602258.1"/>
    <property type="molecule type" value="Genomic_DNA"/>
</dbReference>
<proteinExistence type="predicted"/>
<gene>
    <name evidence="1" type="ORF">DERYTH_LOCUS7705</name>
</gene>
<dbReference type="AlphaFoldDB" id="A0A9N9GFC9"/>
<dbReference type="Proteomes" id="UP000789405">
    <property type="component" value="Unassembled WGS sequence"/>
</dbReference>
<organism evidence="1 2">
    <name type="scientific">Dentiscutata erythropus</name>
    <dbReference type="NCBI Taxonomy" id="1348616"/>
    <lineage>
        <taxon>Eukaryota</taxon>
        <taxon>Fungi</taxon>
        <taxon>Fungi incertae sedis</taxon>
        <taxon>Mucoromycota</taxon>
        <taxon>Glomeromycotina</taxon>
        <taxon>Glomeromycetes</taxon>
        <taxon>Diversisporales</taxon>
        <taxon>Gigasporaceae</taxon>
        <taxon>Dentiscutata</taxon>
    </lineage>
</organism>
<keyword evidence="2" id="KW-1185">Reference proteome</keyword>
<comment type="caution">
    <text evidence="1">The sequence shown here is derived from an EMBL/GenBank/DDBJ whole genome shotgun (WGS) entry which is preliminary data.</text>
</comment>
<protein>
    <submittedName>
        <fullName evidence="1">673_t:CDS:1</fullName>
    </submittedName>
</protein>
<sequence length="54" mass="5877">SQMCNFNHECINMVVINIVSWAGQSSPVINTAVGHFPTAHLAVMNKIKQSVVIP</sequence>
<evidence type="ECO:0000313" key="2">
    <source>
        <dbReference type="Proteomes" id="UP000789405"/>
    </source>
</evidence>